<evidence type="ECO:0000256" key="1">
    <source>
        <dbReference type="ARBA" id="ARBA00001946"/>
    </source>
</evidence>
<evidence type="ECO:0000256" key="9">
    <source>
        <dbReference type="ARBA" id="ARBA00022842"/>
    </source>
</evidence>
<dbReference type="SUPFAM" id="SSF111331">
    <property type="entry name" value="NAD kinase/diacylglycerol kinase-like"/>
    <property type="match status" value="1"/>
</dbReference>
<comment type="similarity">
    <text evidence="2">Belongs to the diacylglycerol/lipid kinase family.</text>
</comment>
<feature type="domain" description="DAGKc" evidence="13">
    <location>
        <begin position="5"/>
        <end position="137"/>
    </location>
</feature>
<evidence type="ECO:0000256" key="6">
    <source>
        <dbReference type="ARBA" id="ARBA00022741"/>
    </source>
</evidence>
<keyword evidence="8" id="KW-0067">ATP-binding</keyword>
<keyword evidence="4" id="KW-0808">Transferase</keyword>
<reference evidence="14" key="1">
    <citation type="submission" date="2020-10" db="EMBL/GenBank/DDBJ databases">
        <authorList>
            <person name="Gilroy R."/>
        </authorList>
    </citation>
    <scope>NUCLEOTIDE SEQUENCE</scope>
    <source>
        <strain evidence="14">CHK176-22527</strain>
    </source>
</reference>
<dbReference type="SMART" id="SM00046">
    <property type="entry name" value="DAGKc"/>
    <property type="match status" value="1"/>
</dbReference>
<dbReference type="Pfam" id="PF19279">
    <property type="entry name" value="YegS_C"/>
    <property type="match status" value="1"/>
</dbReference>
<keyword evidence="6" id="KW-0547">Nucleotide-binding</keyword>
<dbReference type="GO" id="GO:0046872">
    <property type="term" value="F:metal ion binding"/>
    <property type="evidence" value="ECO:0007669"/>
    <property type="project" value="UniProtKB-KW"/>
</dbReference>
<evidence type="ECO:0000256" key="7">
    <source>
        <dbReference type="ARBA" id="ARBA00022777"/>
    </source>
</evidence>
<evidence type="ECO:0000313" key="15">
    <source>
        <dbReference type="Proteomes" id="UP000824159"/>
    </source>
</evidence>
<dbReference type="GO" id="GO:0005524">
    <property type="term" value="F:ATP binding"/>
    <property type="evidence" value="ECO:0007669"/>
    <property type="project" value="UniProtKB-KW"/>
</dbReference>
<evidence type="ECO:0000256" key="8">
    <source>
        <dbReference type="ARBA" id="ARBA00022840"/>
    </source>
</evidence>
<proteinExistence type="inferred from homology"/>
<comment type="caution">
    <text evidence="14">The sequence shown here is derived from an EMBL/GenBank/DDBJ whole genome shotgun (WGS) entry which is preliminary data.</text>
</comment>
<evidence type="ECO:0000256" key="11">
    <source>
        <dbReference type="ARBA" id="ARBA00023209"/>
    </source>
</evidence>
<dbReference type="Proteomes" id="UP000824159">
    <property type="component" value="Unassembled WGS sequence"/>
</dbReference>
<evidence type="ECO:0000256" key="12">
    <source>
        <dbReference type="ARBA" id="ARBA00023264"/>
    </source>
</evidence>
<dbReference type="PANTHER" id="PTHR12358">
    <property type="entry name" value="SPHINGOSINE KINASE"/>
    <property type="match status" value="1"/>
</dbReference>
<dbReference type="InterPro" id="IPR001206">
    <property type="entry name" value="Diacylglycerol_kinase_cat_dom"/>
</dbReference>
<dbReference type="InterPro" id="IPR016064">
    <property type="entry name" value="NAD/diacylglycerol_kinase_sf"/>
</dbReference>
<dbReference type="Gene3D" id="3.40.50.10330">
    <property type="entry name" value="Probable inorganic polyphosphate/atp-NAD kinase, domain 1"/>
    <property type="match status" value="1"/>
</dbReference>
<dbReference type="InterPro" id="IPR050187">
    <property type="entry name" value="Lipid_Phosphate_FormReg"/>
</dbReference>
<keyword evidence="12" id="KW-1208">Phospholipid metabolism</keyword>
<dbReference type="GO" id="GO:0005886">
    <property type="term" value="C:plasma membrane"/>
    <property type="evidence" value="ECO:0007669"/>
    <property type="project" value="TreeGrafter"/>
</dbReference>
<dbReference type="EMBL" id="DVLX01000010">
    <property type="protein sequence ID" value="HIT98789.1"/>
    <property type="molecule type" value="Genomic_DNA"/>
</dbReference>
<name>A0A9D1HBH1_9FIRM</name>
<evidence type="ECO:0000259" key="13">
    <source>
        <dbReference type="PROSITE" id="PS50146"/>
    </source>
</evidence>
<dbReference type="Gene3D" id="2.60.200.40">
    <property type="match status" value="1"/>
</dbReference>
<keyword evidence="5" id="KW-0479">Metal-binding</keyword>
<dbReference type="InterPro" id="IPR045540">
    <property type="entry name" value="YegS/DAGK_C"/>
</dbReference>
<evidence type="ECO:0000256" key="5">
    <source>
        <dbReference type="ARBA" id="ARBA00022723"/>
    </source>
</evidence>
<evidence type="ECO:0000256" key="3">
    <source>
        <dbReference type="ARBA" id="ARBA00022516"/>
    </source>
</evidence>
<accession>A0A9D1HBH1</accession>
<keyword evidence="11" id="KW-0594">Phospholipid biosynthesis</keyword>
<evidence type="ECO:0000256" key="4">
    <source>
        <dbReference type="ARBA" id="ARBA00022679"/>
    </source>
</evidence>
<dbReference type="PANTHER" id="PTHR12358:SF106">
    <property type="entry name" value="LIPID KINASE YEGS"/>
    <property type="match status" value="1"/>
</dbReference>
<dbReference type="GO" id="GO:0004143">
    <property type="term" value="F:ATP-dependent diacylglycerol kinase activity"/>
    <property type="evidence" value="ECO:0007669"/>
    <property type="project" value="TreeGrafter"/>
</dbReference>
<keyword evidence="9" id="KW-0460">Magnesium</keyword>
<dbReference type="GO" id="GO:0008654">
    <property type="term" value="P:phospholipid biosynthetic process"/>
    <property type="evidence" value="ECO:0007669"/>
    <property type="project" value="UniProtKB-KW"/>
</dbReference>
<dbReference type="InterPro" id="IPR005218">
    <property type="entry name" value="Diacylglycerol/lipid_kinase"/>
</dbReference>
<comment type="cofactor">
    <cofactor evidence="1">
        <name>Mg(2+)</name>
        <dbReference type="ChEBI" id="CHEBI:18420"/>
    </cofactor>
</comment>
<gene>
    <name evidence="14" type="ORF">IAD12_00855</name>
</gene>
<reference evidence="14" key="2">
    <citation type="journal article" date="2021" name="PeerJ">
        <title>Extensive microbial diversity within the chicken gut microbiome revealed by metagenomics and culture.</title>
        <authorList>
            <person name="Gilroy R."/>
            <person name="Ravi A."/>
            <person name="Getino M."/>
            <person name="Pursley I."/>
            <person name="Horton D.L."/>
            <person name="Alikhan N.F."/>
            <person name="Baker D."/>
            <person name="Gharbi K."/>
            <person name="Hall N."/>
            <person name="Watson M."/>
            <person name="Adriaenssens E.M."/>
            <person name="Foster-Nyarko E."/>
            <person name="Jarju S."/>
            <person name="Secka A."/>
            <person name="Antonio M."/>
            <person name="Oren A."/>
            <person name="Chaudhuri R.R."/>
            <person name="La Ragione R."/>
            <person name="Hildebrand F."/>
            <person name="Pallen M.J."/>
        </authorList>
    </citation>
    <scope>NUCLEOTIDE SEQUENCE</scope>
    <source>
        <strain evidence="14">CHK176-22527</strain>
    </source>
</reference>
<keyword evidence="3" id="KW-0444">Lipid biosynthesis</keyword>
<organism evidence="14 15">
    <name type="scientific">Candidatus Allocopromorpha excrementavium</name>
    <dbReference type="NCBI Taxonomy" id="2840741"/>
    <lineage>
        <taxon>Bacteria</taxon>
        <taxon>Bacillati</taxon>
        <taxon>Bacillota</taxon>
        <taxon>Clostridia</taxon>
        <taxon>Eubacteriales</taxon>
        <taxon>Eubacteriaceae</taxon>
        <taxon>Eubacteriaceae incertae sedis</taxon>
        <taxon>Candidatus Allocopromorpha</taxon>
    </lineage>
</organism>
<keyword evidence="10" id="KW-0443">Lipid metabolism</keyword>
<dbReference type="InterPro" id="IPR017438">
    <property type="entry name" value="ATP-NAD_kinase_N"/>
</dbReference>
<dbReference type="AlphaFoldDB" id="A0A9D1HBH1"/>
<dbReference type="Pfam" id="PF00781">
    <property type="entry name" value="DAGK_cat"/>
    <property type="match status" value="1"/>
</dbReference>
<evidence type="ECO:0000256" key="10">
    <source>
        <dbReference type="ARBA" id="ARBA00023098"/>
    </source>
</evidence>
<evidence type="ECO:0000313" key="14">
    <source>
        <dbReference type="EMBL" id="HIT98789.1"/>
    </source>
</evidence>
<protein>
    <submittedName>
        <fullName evidence="14">YegS/Rv2252/BmrU family lipid kinase</fullName>
    </submittedName>
</protein>
<dbReference type="NCBIfam" id="TIGR00147">
    <property type="entry name" value="YegS/Rv2252/BmrU family lipid kinase"/>
    <property type="match status" value="1"/>
</dbReference>
<dbReference type="PROSITE" id="PS50146">
    <property type="entry name" value="DAGK"/>
    <property type="match status" value="1"/>
</dbReference>
<evidence type="ECO:0000256" key="2">
    <source>
        <dbReference type="ARBA" id="ARBA00005983"/>
    </source>
</evidence>
<sequence>MGTEKKRNKILLYYNAHSGSGVFKNNLDYIVDRCQEKGFQLEPVRAAKGIIIDDVLSEMNPEEYSRIIAAGGDGTINICVNSMIKHDIHLPLALLPAGTANDFAYYFELPTNIEYLMDIALGDMTTKADVGVVNSKNFINVTALGAVIDVSQKTDPNLKNAMGMMAYYLKAITEIPQIRALPVTLTTPDEVMEEEIYFMVVMNGESAGGFRKLSPQSSINDGKLDVIAFRKMPVVELGPLLFEVIKGRHPKNKNVLYFQTDKLRIESPEDISTDIDGEHGEKLPLEFSVLHNRLEVFVSEDTWHYDSI</sequence>
<keyword evidence="7 14" id="KW-0418">Kinase</keyword>